<dbReference type="AlphaFoldDB" id="A0A917DUN1"/>
<dbReference type="PROSITE" id="PS51257">
    <property type="entry name" value="PROKAR_LIPOPROTEIN"/>
    <property type="match status" value="1"/>
</dbReference>
<reference evidence="1" key="1">
    <citation type="journal article" date="2014" name="Int. J. Syst. Evol. Microbiol.">
        <title>Complete genome sequence of Corynebacterium casei LMG S-19264T (=DSM 44701T), isolated from a smear-ripened cheese.</title>
        <authorList>
            <consortium name="US DOE Joint Genome Institute (JGI-PGF)"/>
            <person name="Walter F."/>
            <person name="Albersmeier A."/>
            <person name="Kalinowski J."/>
            <person name="Ruckert C."/>
        </authorList>
    </citation>
    <scope>NUCLEOTIDE SEQUENCE</scope>
    <source>
        <strain evidence="1">CGMCC 1.15958</strain>
    </source>
</reference>
<dbReference type="Proteomes" id="UP000609064">
    <property type="component" value="Unassembled WGS sequence"/>
</dbReference>
<comment type="caution">
    <text evidence="1">The sequence shown here is derived from an EMBL/GenBank/DDBJ whole genome shotgun (WGS) entry which is preliminary data.</text>
</comment>
<accession>A0A917DUN1</accession>
<organism evidence="1 2">
    <name type="scientific">Emticicia aquatilis</name>
    <dbReference type="NCBI Taxonomy" id="1537369"/>
    <lineage>
        <taxon>Bacteria</taxon>
        <taxon>Pseudomonadati</taxon>
        <taxon>Bacteroidota</taxon>
        <taxon>Cytophagia</taxon>
        <taxon>Cytophagales</taxon>
        <taxon>Leadbetterellaceae</taxon>
        <taxon>Emticicia</taxon>
    </lineage>
</organism>
<name>A0A917DUN1_9BACT</name>
<dbReference type="EMBL" id="BMKK01000007">
    <property type="protein sequence ID" value="GGD68417.1"/>
    <property type="molecule type" value="Genomic_DNA"/>
</dbReference>
<keyword evidence="2" id="KW-1185">Reference proteome</keyword>
<evidence type="ECO:0000313" key="2">
    <source>
        <dbReference type="Proteomes" id="UP000609064"/>
    </source>
</evidence>
<sequence>MNIKQTSLVFLSIFSITFFGCESKKQNNANVNNSPNEEITKPLEDPDYLYAVNATKESFDSNNLVASYDGYGVFRVPTQSANFGTNDRTTITYNYAKNTVKKVQFIYVNSDEKAKNKMFFKVLGLLQRKHGKFNIAENQNLTVYKYHYNPNYTIRLETIESLPEIYLNYEFE</sequence>
<dbReference type="RefSeq" id="WP_188767901.1">
    <property type="nucleotide sequence ID" value="NZ_BMKK01000007.1"/>
</dbReference>
<protein>
    <recommendedName>
        <fullName evidence="3">Lipoprotein</fullName>
    </recommendedName>
</protein>
<reference evidence="1" key="2">
    <citation type="submission" date="2020-09" db="EMBL/GenBank/DDBJ databases">
        <authorList>
            <person name="Sun Q."/>
            <person name="Zhou Y."/>
        </authorList>
    </citation>
    <scope>NUCLEOTIDE SEQUENCE</scope>
    <source>
        <strain evidence="1">CGMCC 1.15958</strain>
    </source>
</reference>
<evidence type="ECO:0000313" key="1">
    <source>
        <dbReference type="EMBL" id="GGD68417.1"/>
    </source>
</evidence>
<evidence type="ECO:0008006" key="3">
    <source>
        <dbReference type="Google" id="ProtNLM"/>
    </source>
</evidence>
<proteinExistence type="predicted"/>
<gene>
    <name evidence="1" type="ORF">GCM10011514_35640</name>
</gene>